<dbReference type="eggNOG" id="ENOG50336HD">
    <property type="taxonomic scope" value="Bacteria"/>
</dbReference>
<feature type="compositionally biased region" description="Low complexity" evidence="1">
    <location>
        <begin position="202"/>
        <end position="223"/>
    </location>
</feature>
<feature type="transmembrane region" description="Helical" evidence="2">
    <location>
        <begin position="129"/>
        <end position="149"/>
    </location>
</feature>
<keyword evidence="2" id="KW-1133">Transmembrane helix</keyword>
<evidence type="ECO:0000313" key="4">
    <source>
        <dbReference type="Proteomes" id="UP000050867"/>
    </source>
</evidence>
<evidence type="ECO:0000313" key="3">
    <source>
        <dbReference type="EMBL" id="KRV46603.1"/>
    </source>
</evidence>
<name>A0A0T6LKI0_WENVI</name>
<comment type="caution">
    <text evidence="3">The sequence shown here is derived from an EMBL/GenBank/DDBJ whole genome shotgun (WGS) entry which is preliminary data.</text>
</comment>
<dbReference type="RefSeq" id="WP_018385188.1">
    <property type="nucleotide sequence ID" value="NZ_LLZU01000039.1"/>
</dbReference>
<feature type="transmembrane region" description="Helical" evidence="2">
    <location>
        <begin position="12"/>
        <end position="31"/>
    </location>
</feature>
<feature type="transmembrane region" description="Helical" evidence="2">
    <location>
        <begin position="89"/>
        <end position="109"/>
    </location>
</feature>
<gene>
    <name evidence="3" type="ORF">AQ490_12060</name>
</gene>
<sequence>MNIRSLTRGDAAVIGAALLLFIASFLAFFSIEDCDGDGCTSSAWSAATFPMLPTVHLAALIGAGLLAVSRMSKPVERKAAGLTLEQWGIALSVFVAWGALWSMFANLWVEPEGAGEMFGSLNDHTELGVGAYLTLVGGLAQGIFAVLAARVPSLQAPLMGAPRSPYPSPQPPAGYGYPGQPQPGQPQPGQPGGYGYPGPAGGAPSYPGAQAPAPQPPAATGGPSDFSPFWFAVPVSRPLMPEDGSSSVPIAELTPGVWYLAVEQRGAVLIAQTQDGRRGALQDTSGIQRG</sequence>
<dbReference type="AlphaFoldDB" id="A0A0T6LKI0"/>
<dbReference type="OrthoDB" id="5079801at2"/>
<proteinExistence type="predicted"/>
<organism evidence="3 4">
    <name type="scientific">Wenjunlia vitaminophila</name>
    <name type="common">Streptomyces vitaminophilus</name>
    <dbReference type="NCBI Taxonomy" id="76728"/>
    <lineage>
        <taxon>Bacteria</taxon>
        <taxon>Bacillati</taxon>
        <taxon>Actinomycetota</taxon>
        <taxon>Actinomycetes</taxon>
        <taxon>Kitasatosporales</taxon>
        <taxon>Streptomycetaceae</taxon>
        <taxon>Wenjunlia</taxon>
    </lineage>
</organism>
<keyword evidence="2" id="KW-0472">Membrane</keyword>
<feature type="transmembrane region" description="Helical" evidence="2">
    <location>
        <begin position="43"/>
        <end position="68"/>
    </location>
</feature>
<keyword evidence="2" id="KW-0812">Transmembrane</keyword>
<keyword evidence="4" id="KW-1185">Reference proteome</keyword>
<protein>
    <submittedName>
        <fullName evidence="3">Uncharacterized protein</fullName>
    </submittedName>
</protein>
<feature type="compositionally biased region" description="Gly residues" evidence="1">
    <location>
        <begin position="190"/>
        <end position="201"/>
    </location>
</feature>
<evidence type="ECO:0000256" key="2">
    <source>
        <dbReference type="SAM" id="Phobius"/>
    </source>
</evidence>
<evidence type="ECO:0000256" key="1">
    <source>
        <dbReference type="SAM" id="MobiDB-lite"/>
    </source>
</evidence>
<dbReference type="Proteomes" id="UP000050867">
    <property type="component" value="Unassembled WGS sequence"/>
</dbReference>
<reference evidence="3 4" key="1">
    <citation type="submission" date="2015-10" db="EMBL/GenBank/DDBJ databases">
        <title>Draft genome sequence of pyrrolomycin-producing Streptomyces vitaminophilus.</title>
        <authorList>
            <person name="Graham D.E."/>
            <person name="Mahan K.M."/>
            <person name="Klingeman D.M."/>
            <person name="Hettich R.L."/>
            <person name="Parry R.J."/>
        </authorList>
    </citation>
    <scope>NUCLEOTIDE SEQUENCE [LARGE SCALE GENOMIC DNA]</scope>
    <source>
        <strain evidence="3 4">ATCC 31673</strain>
    </source>
</reference>
<dbReference type="STRING" id="76728.AQ490_12060"/>
<dbReference type="EMBL" id="LLZU01000039">
    <property type="protein sequence ID" value="KRV46603.1"/>
    <property type="molecule type" value="Genomic_DNA"/>
</dbReference>
<feature type="region of interest" description="Disordered" evidence="1">
    <location>
        <begin position="161"/>
        <end position="223"/>
    </location>
</feature>
<accession>A0A0T6LKI0</accession>
<feature type="compositionally biased region" description="Pro residues" evidence="1">
    <location>
        <begin position="180"/>
        <end position="189"/>
    </location>
</feature>